<sequence length="2251" mass="247781">MSEVGRLQREIQVLRADLLALAARLERLEGDLADLQSGGQPGSSVPGILSSPPRTAPKAYPAPKAALASDYSQEQRERAARLTGQFFHRCLNGEARGESGRGLIRLPNRVYVVIRTFEDEFFLDPVQRQTWVGQPRSSTNRMAVDTAIAEELFFEEFIVSADGINLEYKVGCLDSSAGPIDIAILGVGRLGHLVCVPGAVWDKKASKRLLDTGSLSKPISLSIPACTAEDRVNAADGLSVHVWLGWLKADLLPSISFPEDLQNLYNFEDKDTIAACFPYADGLAAAAYEKFGLKAPEDLEEEDAEAMDAGSRLTVLEENFSQLKLGLDELLALQRGSSGYVTAQETPSGVEDQVKPGKKAGKAKALSSKPAGKKASPPVLNYPGLDPSAVAAALQAGVPSEHLTLISRAIAGKPRLGEQIALDPSTKKQDNDLQDSEAESDPDGVDAAADPMTAALLQLTKIVSKLSASKKADPLEDSMDFSGASGSADGGVGLSRKHAAVIRALKKAFKEDPKKLWTVMEANMQEDYALSTVQPNTAVSGFSVRGWAEHRSKIQSYPRTVRSVWGLAGVMDAIRAGATDEALCRCYLLMAQYEQESIDRGSFLLAQEFALEPPAPISSFANHVIPEPTEMAYTRILDSRWVEAFAHHLKDVDTYMEMRKKLGQKNPVPAASGGKGSPQPKSYPKAAAKAKGKGGSQHVDTDSPTPWPLPGTSSSARGVCSPTAVLGRGTGGKAVKVQAAGPLSEVAHSAAEFDDPSSFDGGQDVHVGRNVPGFDASPIDIGSMWCTWPHKIFSSATPFGRYYRAQCSKSPRSQCDVAPNAELWPCPLPYHGADLSVKKNGERTAGFRHIVNLQISYLSFLHVGQHQLPPDRVCGPVALTDQQKSMVRRVEELASAWAEQKAFSASDMGRTAAKQERQEEILKKLECFSSSVVQGLSKYQRMSQKVELCRPTAERGKVIGHLQKSNVCTAQRIVADRIKMEGRPVFDPTPFLDSECKRLFEEPFCQGINPDSLVDKPPRVRVHASLDEKIKLLCLLNKSGRLVFRKPSEIIAHHGNGLFCVPKNLDVDRLILDGRPANQLQLTPDKYILSMGAATALLGIHLSDDEKLLMSGDDLSSFFYTFKIGHDRASRNFLDWKIDTKLVKNFAGFPDALKSERYVYACLNTLAMGDSAACEYAQTSHICMGLISGAIDPNNLLTLHGRTPRHSTLSGIIIDDFILMQKVGIEETRGVDMEHRRAAMHDMYKQVGLEAHPTKGFSNSDSASFWGADVDGLRGLVRGNVVRAGSLCWITSKIACLGVATVGLLEMVSGGFVALFGFRRRMMSLLDLIYAAQAGRDQGDVVQLSSALRDELWSLCILCPLAVTNLRASFCNEVYMVDASNWGDAVCAAELPTGLRSEMHRHGLSRSTWTKLLSPYKANLKGKGVLDPEEELPPGEIPYSSHPVWEVAARGLVYEVRWKRRARNARHINIGELRSYLKAEEIVGMHASDVRVCIGGDSQVTAGAICKGRSASHVLNRELRKSLPNLLGRGVYSSPGYVYTKHNPADDPTRGASLRHPDVELPEWWLCAAQGAYEMLDDMLKHDGLDDNDISGHAPLQDLFPSAENRQFDKHSIRKKNNLHKRVQEKLSKRHFLKFKESEPSSISSIEETHLWPSDIFDDLTSFGKEAFIFGSGFQWPPRCPGLLDLYSGRKGFAKACSRLGAPWVLTIDIEDGPQFDLLSPATRRKLERLIRGGCFLHVSCAPICASFSGAITPAVRSKAEPLGIKPIRQSLFEKISQGNSHAKWIGSIIRLCISLCIGFWVENPDGSFIWDHPSLKFLPKKAASRFFRLDFCAFGAPWRKRTRFLTSGRLAGVKRLCRRDHKHIILRGKPKNHKACWTKIAEPYPKRLCSFLAWAVLTDLGIYKNSAGSSLTSRHDHRRIGEAKNPGPRPSGGRPRNASALDEVELIRPQTQAIGSRQWALFWAWTVSLIGEAVARSLWASPVLMGNMLSSYGRHMYECGKALFNFRHLVVFAQREFPGLRDHLSLAWDAIARWEELEPVEHRRPVPLKMLEATVSLAIAWGWTRIGCILLIAYFGCCRPGEVIKACRGQLVFPRDLGEACGPIFFRIQKPKPGRRGMGRVQHTKIKPSCVCSFLWSILGTLSSEAFIYPGSFGMFRTRWNKVLSGLRVPIGANLTPGGLRAGGTVELYRQGVPIADILWILRLRNIETLQHYLQEIATQITMIDLPDSCKLLIHSFSLMFPYYLSILEH</sequence>
<feature type="compositionally biased region" description="Acidic residues" evidence="2">
    <location>
        <begin position="432"/>
        <end position="444"/>
    </location>
</feature>
<comment type="caution">
    <text evidence="3">The sequence shown here is derived from an EMBL/GenBank/DDBJ whole genome shotgun (WGS) entry which is preliminary data.</text>
</comment>
<feature type="region of interest" description="Disordered" evidence="2">
    <location>
        <begin position="421"/>
        <end position="447"/>
    </location>
</feature>
<dbReference type="Proteomes" id="UP001152797">
    <property type="component" value="Unassembled WGS sequence"/>
</dbReference>
<proteinExistence type="predicted"/>
<feature type="region of interest" description="Disordered" evidence="2">
    <location>
        <begin position="34"/>
        <end position="64"/>
    </location>
</feature>
<dbReference type="SUPFAM" id="SSF56349">
    <property type="entry name" value="DNA breaking-rejoining enzymes"/>
    <property type="match status" value="1"/>
</dbReference>
<dbReference type="GO" id="GO:0003677">
    <property type="term" value="F:DNA binding"/>
    <property type="evidence" value="ECO:0007669"/>
    <property type="project" value="InterPro"/>
</dbReference>
<dbReference type="OrthoDB" id="439779at2759"/>
<keyword evidence="5" id="KW-1185">Reference proteome</keyword>
<evidence type="ECO:0000256" key="1">
    <source>
        <dbReference type="ARBA" id="ARBA00023172"/>
    </source>
</evidence>
<dbReference type="GO" id="GO:0015074">
    <property type="term" value="P:DNA integration"/>
    <property type="evidence" value="ECO:0007669"/>
    <property type="project" value="InterPro"/>
</dbReference>
<dbReference type="InterPro" id="IPR011010">
    <property type="entry name" value="DNA_brk_join_enz"/>
</dbReference>
<keyword evidence="4" id="KW-0675">Receptor</keyword>
<feature type="compositionally biased region" description="Low complexity" evidence="2">
    <location>
        <begin position="36"/>
        <end position="64"/>
    </location>
</feature>
<feature type="region of interest" description="Disordered" evidence="2">
    <location>
        <begin position="1909"/>
        <end position="1939"/>
    </location>
</feature>
<dbReference type="InterPro" id="IPR013762">
    <property type="entry name" value="Integrase-like_cat_sf"/>
</dbReference>
<reference evidence="4 5" key="2">
    <citation type="submission" date="2024-05" db="EMBL/GenBank/DDBJ databases">
        <authorList>
            <person name="Chen Y."/>
            <person name="Shah S."/>
            <person name="Dougan E. K."/>
            <person name="Thang M."/>
            <person name="Chan C."/>
        </authorList>
    </citation>
    <scope>NUCLEOTIDE SEQUENCE [LARGE SCALE GENOMIC DNA]</scope>
</reference>
<evidence type="ECO:0000313" key="3">
    <source>
        <dbReference type="EMBL" id="CAI4015287.1"/>
    </source>
</evidence>
<reference evidence="3" key="1">
    <citation type="submission" date="2022-10" db="EMBL/GenBank/DDBJ databases">
        <authorList>
            <person name="Chen Y."/>
            <person name="Dougan E. K."/>
            <person name="Chan C."/>
            <person name="Rhodes N."/>
            <person name="Thang M."/>
        </authorList>
    </citation>
    <scope>NUCLEOTIDE SEQUENCE</scope>
</reference>
<feature type="region of interest" description="Disordered" evidence="2">
    <location>
        <begin position="665"/>
        <end position="719"/>
    </location>
</feature>
<feature type="compositionally biased region" description="Low complexity" evidence="2">
    <location>
        <begin position="363"/>
        <end position="378"/>
    </location>
</feature>
<evidence type="ECO:0000256" key="2">
    <source>
        <dbReference type="SAM" id="MobiDB-lite"/>
    </source>
</evidence>
<dbReference type="EMBL" id="CAMXCT020006523">
    <property type="protein sequence ID" value="CAL1168662.1"/>
    <property type="molecule type" value="Genomic_DNA"/>
</dbReference>
<evidence type="ECO:0000313" key="4">
    <source>
        <dbReference type="EMBL" id="CAL4802599.1"/>
    </source>
</evidence>
<name>A0A9P1DTP8_9DINO</name>
<evidence type="ECO:0000313" key="5">
    <source>
        <dbReference type="Proteomes" id="UP001152797"/>
    </source>
</evidence>
<organism evidence="3">
    <name type="scientific">Cladocopium goreaui</name>
    <dbReference type="NCBI Taxonomy" id="2562237"/>
    <lineage>
        <taxon>Eukaryota</taxon>
        <taxon>Sar</taxon>
        <taxon>Alveolata</taxon>
        <taxon>Dinophyceae</taxon>
        <taxon>Suessiales</taxon>
        <taxon>Symbiodiniaceae</taxon>
        <taxon>Cladocopium</taxon>
    </lineage>
</organism>
<accession>A0A9P1DTP8</accession>
<keyword evidence="1" id="KW-0233">DNA recombination</keyword>
<dbReference type="EMBL" id="CAMXCT010006523">
    <property type="protein sequence ID" value="CAI4015287.1"/>
    <property type="molecule type" value="Genomic_DNA"/>
</dbReference>
<dbReference type="EMBL" id="CAMXCT030006523">
    <property type="protein sequence ID" value="CAL4802599.1"/>
    <property type="molecule type" value="Genomic_DNA"/>
</dbReference>
<dbReference type="Gene3D" id="1.10.443.10">
    <property type="entry name" value="Intergrase catalytic core"/>
    <property type="match status" value="1"/>
</dbReference>
<dbReference type="GO" id="GO:0006310">
    <property type="term" value="P:DNA recombination"/>
    <property type="evidence" value="ECO:0007669"/>
    <property type="project" value="UniProtKB-KW"/>
</dbReference>
<protein>
    <submittedName>
        <fullName evidence="4">Ultraviolet-B receptor UVR8</fullName>
    </submittedName>
</protein>
<gene>
    <name evidence="3" type="ORF">C1SCF055_LOCUS40124</name>
</gene>
<feature type="region of interest" description="Disordered" evidence="2">
    <location>
        <begin position="341"/>
        <end position="380"/>
    </location>
</feature>